<evidence type="ECO:0000313" key="3">
    <source>
        <dbReference type="Proteomes" id="UP001236806"/>
    </source>
</evidence>
<organism evidence="2 3">
    <name type="scientific">Pseudarthrobacter siccitolerans</name>
    <dbReference type="NCBI Taxonomy" id="861266"/>
    <lineage>
        <taxon>Bacteria</taxon>
        <taxon>Bacillati</taxon>
        <taxon>Actinomycetota</taxon>
        <taxon>Actinomycetes</taxon>
        <taxon>Micrococcales</taxon>
        <taxon>Micrococcaceae</taxon>
        <taxon>Pseudarthrobacter</taxon>
    </lineage>
</organism>
<gene>
    <name evidence="2" type="ORF">QFZ36_001540</name>
</gene>
<sequence length="101" mass="10607">MNIGSQPEMPRDVPEADALEQQTPVLPEDSDLPAVLDPLPDDAPEADVIEQHTGVKPGSTGFTGIAGAAEADAAEADLVEQAVAPSLDDEEDYPDAREEEL</sequence>
<evidence type="ECO:0000313" key="2">
    <source>
        <dbReference type="EMBL" id="MDQ0673979.1"/>
    </source>
</evidence>
<protein>
    <recommendedName>
        <fullName evidence="4">Sugar ABC transporter ATPase</fullName>
    </recommendedName>
</protein>
<dbReference type="RefSeq" id="WP_306635241.1">
    <property type="nucleotide sequence ID" value="NZ_JAUSXB010000001.1"/>
</dbReference>
<feature type="region of interest" description="Disordered" evidence="1">
    <location>
        <begin position="1"/>
        <end position="44"/>
    </location>
</feature>
<evidence type="ECO:0008006" key="4">
    <source>
        <dbReference type="Google" id="ProtNLM"/>
    </source>
</evidence>
<dbReference type="EMBL" id="JAUSXB010000001">
    <property type="protein sequence ID" value="MDQ0673979.1"/>
    <property type="molecule type" value="Genomic_DNA"/>
</dbReference>
<accession>A0ABU0PJ37</accession>
<proteinExistence type="predicted"/>
<keyword evidence="3" id="KW-1185">Reference proteome</keyword>
<comment type="caution">
    <text evidence="2">The sequence shown here is derived from an EMBL/GenBank/DDBJ whole genome shotgun (WGS) entry which is preliminary data.</text>
</comment>
<name>A0ABU0PJ37_9MICC</name>
<dbReference type="Proteomes" id="UP001236806">
    <property type="component" value="Unassembled WGS sequence"/>
</dbReference>
<reference evidence="2 3" key="1">
    <citation type="submission" date="2023-07" db="EMBL/GenBank/DDBJ databases">
        <title>Comparative genomics of wheat-associated soil bacteria to identify genetic determinants of phenazine resistance.</title>
        <authorList>
            <person name="Mouncey N."/>
        </authorList>
    </citation>
    <scope>NUCLEOTIDE SEQUENCE [LARGE SCALE GENOMIC DNA]</scope>
    <source>
        <strain evidence="2 3">W1I3</strain>
    </source>
</reference>
<evidence type="ECO:0000256" key="1">
    <source>
        <dbReference type="SAM" id="MobiDB-lite"/>
    </source>
</evidence>